<dbReference type="OrthoDB" id="4951845at2759"/>
<evidence type="ECO:0000256" key="2">
    <source>
        <dbReference type="ARBA" id="ARBA00005861"/>
    </source>
</evidence>
<dbReference type="FunFam" id="1.20.1050.10:FF:000003">
    <property type="entry name" value="Glutathione S-transferase 2"/>
    <property type="match status" value="1"/>
</dbReference>
<dbReference type="InterPro" id="IPR004045">
    <property type="entry name" value="Glutathione_S-Trfase_N"/>
</dbReference>
<evidence type="ECO:0000313" key="8">
    <source>
        <dbReference type="EMBL" id="GFS39625.1"/>
    </source>
</evidence>
<dbReference type="SFLD" id="SFLDS00019">
    <property type="entry name" value="Glutathione_Transferase_(cytos"/>
    <property type="match status" value="1"/>
</dbReference>
<dbReference type="InterPro" id="IPR004046">
    <property type="entry name" value="GST_C"/>
</dbReference>
<protein>
    <recommendedName>
        <fullName evidence="3">glutathione transferase</fullName>
        <ecNumber evidence="3">2.5.1.18</ecNumber>
    </recommendedName>
</protein>
<comment type="caution">
    <text evidence="8">The sequence shown here is derived from an EMBL/GenBank/DDBJ whole genome shotgun (WGS) entry which is preliminary data.</text>
</comment>
<dbReference type="InterPro" id="IPR010987">
    <property type="entry name" value="Glutathione-S-Trfase_C-like"/>
</dbReference>
<dbReference type="SUPFAM" id="SSF52833">
    <property type="entry name" value="Thioredoxin-like"/>
    <property type="match status" value="1"/>
</dbReference>
<dbReference type="InterPro" id="IPR050213">
    <property type="entry name" value="GST_superfamily"/>
</dbReference>
<gene>
    <name evidence="8" type="primary">Gstm1</name>
    <name evidence="8" type="ORF">NPIL_643281</name>
</gene>
<dbReference type="AlphaFoldDB" id="A0A8X6J6B6"/>
<dbReference type="SUPFAM" id="SSF47616">
    <property type="entry name" value="GST C-terminal domain-like"/>
    <property type="match status" value="1"/>
</dbReference>
<dbReference type="PANTHER" id="PTHR11571:SF222">
    <property type="entry name" value="GLUTATHIONE TRANSFERASE"/>
    <property type="match status" value="1"/>
</dbReference>
<sequence length="221" mass="26572">MVKPTLGYWDLRGIAEPIRYLLHYKKVEFVDKRFQFRNDEWKRDKQRLGLDFPNLAYYIEGNNIKLTQSLTILRYLARKHDLEGKNDRDQLRIHLAEQQLNDLRWSLRNLVVRDDFESSKIEFIKNIPQQLDAWEKFIGDRKYIAGNYITYVDFLAYETFDYYKFFHSSSFCDFPSLLVYRDRIQNLPELLEYFSSPVYKKWPLFGPGAKFGIEGTEPEHA</sequence>
<dbReference type="GO" id="GO:0004364">
    <property type="term" value="F:glutathione transferase activity"/>
    <property type="evidence" value="ECO:0007669"/>
    <property type="project" value="UniProtKB-EC"/>
</dbReference>
<dbReference type="PROSITE" id="PS50405">
    <property type="entry name" value="GST_CTER"/>
    <property type="match status" value="1"/>
</dbReference>
<feature type="domain" description="GST C-terminal" evidence="7">
    <location>
        <begin position="86"/>
        <end position="204"/>
    </location>
</feature>
<evidence type="ECO:0000256" key="4">
    <source>
        <dbReference type="ARBA" id="ARBA00022679"/>
    </source>
</evidence>
<dbReference type="Pfam" id="PF14497">
    <property type="entry name" value="GST_C_3"/>
    <property type="match status" value="1"/>
</dbReference>
<dbReference type="Pfam" id="PF02798">
    <property type="entry name" value="GST_N"/>
    <property type="match status" value="1"/>
</dbReference>
<accession>A0A8X6J6B6</accession>
<dbReference type="Gene3D" id="1.20.1050.130">
    <property type="match status" value="1"/>
</dbReference>
<evidence type="ECO:0000259" key="6">
    <source>
        <dbReference type="PROSITE" id="PS50404"/>
    </source>
</evidence>
<evidence type="ECO:0000313" key="9">
    <source>
        <dbReference type="Proteomes" id="UP000887013"/>
    </source>
</evidence>
<dbReference type="InterPro" id="IPR036282">
    <property type="entry name" value="Glutathione-S-Trfase_C_sf"/>
</dbReference>
<keyword evidence="4" id="KW-0808">Transferase</keyword>
<dbReference type="PANTHER" id="PTHR11571">
    <property type="entry name" value="GLUTATHIONE S-TRANSFERASE"/>
    <property type="match status" value="1"/>
</dbReference>
<reference evidence="8" key="1">
    <citation type="submission" date="2020-08" db="EMBL/GenBank/DDBJ databases">
        <title>Multicomponent nature underlies the extraordinary mechanical properties of spider dragline silk.</title>
        <authorList>
            <person name="Kono N."/>
            <person name="Nakamura H."/>
            <person name="Mori M."/>
            <person name="Yoshida Y."/>
            <person name="Ohtoshi R."/>
            <person name="Malay A.D."/>
            <person name="Moran D.A.P."/>
            <person name="Tomita M."/>
            <person name="Numata K."/>
            <person name="Arakawa K."/>
        </authorList>
    </citation>
    <scope>NUCLEOTIDE SEQUENCE</scope>
</reference>
<dbReference type="PROSITE" id="PS50404">
    <property type="entry name" value="GST_NTER"/>
    <property type="match status" value="1"/>
</dbReference>
<dbReference type="SFLD" id="SFLDG00363">
    <property type="entry name" value="AMPS_(cytGST):_Alpha-__Mu-__Pi"/>
    <property type="match status" value="1"/>
</dbReference>
<dbReference type="SFLD" id="SFLDG01205">
    <property type="entry name" value="AMPS.1"/>
    <property type="match status" value="1"/>
</dbReference>
<dbReference type="Proteomes" id="UP000887013">
    <property type="component" value="Unassembled WGS sequence"/>
</dbReference>
<comment type="similarity">
    <text evidence="2">Belongs to the GST superfamily. Mu family.</text>
</comment>
<name>A0A8X6J6B6_NEPPI</name>
<organism evidence="8 9">
    <name type="scientific">Nephila pilipes</name>
    <name type="common">Giant wood spider</name>
    <name type="synonym">Nephila maculata</name>
    <dbReference type="NCBI Taxonomy" id="299642"/>
    <lineage>
        <taxon>Eukaryota</taxon>
        <taxon>Metazoa</taxon>
        <taxon>Ecdysozoa</taxon>
        <taxon>Arthropoda</taxon>
        <taxon>Chelicerata</taxon>
        <taxon>Arachnida</taxon>
        <taxon>Araneae</taxon>
        <taxon>Araneomorphae</taxon>
        <taxon>Entelegynae</taxon>
        <taxon>Araneoidea</taxon>
        <taxon>Nephilidae</taxon>
        <taxon>Nephila</taxon>
    </lineage>
</organism>
<evidence type="ECO:0000256" key="5">
    <source>
        <dbReference type="ARBA" id="ARBA00047960"/>
    </source>
</evidence>
<dbReference type="InterPro" id="IPR036249">
    <property type="entry name" value="Thioredoxin-like_sf"/>
</dbReference>
<keyword evidence="9" id="KW-1185">Reference proteome</keyword>
<proteinExistence type="inferred from homology"/>
<dbReference type="EMBL" id="BMAW01089397">
    <property type="protein sequence ID" value="GFS39625.1"/>
    <property type="molecule type" value="Genomic_DNA"/>
</dbReference>
<evidence type="ECO:0000259" key="7">
    <source>
        <dbReference type="PROSITE" id="PS50405"/>
    </source>
</evidence>
<evidence type="ECO:0000256" key="1">
    <source>
        <dbReference type="ARBA" id="ARBA00003701"/>
    </source>
</evidence>
<dbReference type="InterPro" id="IPR040079">
    <property type="entry name" value="Glutathione_S-Trfase"/>
</dbReference>
<evidence type="ECO:0000256" key="3">
    <source>
        <dbReference type="ARBA" id="ARBA00012452"/>
    </source>
</evidence>
<comment type="catalytic activity">
    <reaction evidence="5">
        <text>RX + glutathione = an S-substituted glutathione + a halide anion + H(+)</text>
        <dbReference type="Rhea" id="RHEA:16437"/>
        <dbReference type="ChEBI" id="CHEBI:15378"/>
        <dbReference type="ChEBI" id="CHEBI:16042"/>
        <dbReference type="ChEBI" id="CHEBI:17792"/>
        <dbReference type="ChEBI" id="CHEBI:57925"/>
        <dbReference type="ChEBI" id="CHEBI:90779"/>
        <dbReference type="EC" id="2.5.1.18"/>
    </reaction>
</comment>
<feature type="domain" description="GST N-terminal" evidence="6">
    <location>
        <begin position="2"/>
        <end position="84"/>
    </location>
</feature>
<comment type="function">
    <text evidence="1">Conjugation of reduced glutathione to a wide number of exogenous and endogenous hydrophobic electrophiles.</text>
</comment>
<dbReference type="EC" id="2.5.1.18" evidence="3"/>
<dbReference type="GO" id="GO:0006749">
    <property type="term" value="P:glutathione metabolic process"/>
    <property type="evidence" value="ECO:0007669"/>
    <property type="project" value="TreeGrafter"/>
</dbReference>